<dbReference type="InterPro" id="IPR013083">
    <property type="entry name" value="Znf_RING/FYVE/PHD"/>
</dbReference>
<dbReference type="PANTHER" id="PTHR45768:SF34">
    <property type="entry name" value="RING-H2 FINGER PROTEIN ATL64"/>
    <property type="match status" value="1"/>
</dbReference>
<dbReference type="PROSITE" id="PS50089">
    <property type="entry name" value="ZF_RING_2"/>
    <property type="match status" value="1"/>
</dbReference>
<dbReference type="FunFam" id="3.30.40.10:FF:000187">
    <property type="entry name" value="E3 ubiquitin-protein ligase ATL6"/>
    <property type="match status" value="1"/>
</dbReference>
<dbReference type="Proteomes" id="UP000554482">
    <property type="component" value="Unassembled WGS sequence"/>
</dbReference>
<keyword evidence="8 14" id="KW-0863">Zinc-finger</keyword>
<reference evidence="18 19" key="1">
    <citation type="submission" date="2020-06" db="EMBL/GenBank/DDBJ databases">
        <title>Transcriptomic and genomic resources for Thalictrum thalictroides and T. hernandezii: Facilitating candidate gene discovery in an emerging model plant lineage.</title>
        <authorList>
            <person name="Arias T."/>
            <person name="Riano-Pachon D.M."/>
            <person name="Di Stilio V.S."/>
        </authorList>
    </citation>
    <scope>NUCLEOTIDE SEQUENCE [LARGE SCALE GENOMIC DNA]</scope>
    <source>
        <strain evidence="19">cv. WT478/WT964</strain>
        <tissue evidence="18">Leaves</tissue>
    </source>
</reference>
<evidence type="ECO:0000256" key="8">
    <source>
        <dbReference type="ARBA" id="ARBA00022771"/>
    </source>
</evidence>
<proteinExistence type="inferred from homology"/>
<evidence type="ECO:0000313" key="19">
    <source>
        <dbReference type="Proteomes" id="UP000554482"/>
    </source>
</evidence>
<keyword evidence="5" id="KW-0808">Transferase</keyword>
<evidence type="ECO:0000313" key="18">
    <source>
        <dbReference type="EMBL" id="KAF5177089.1"/>
    </source>
</evidence>
<comment type="similarity">
    <text evidence="13">Belongs to the RING-type zinc finger family. ATL subfamily.</text>
</comment>
<evidence type="ECO:0000256" key="13">
    <source>
        <dbReference type="ARBA" id="ARBA00024209"/>
    </source>
</evidence>
<organism evidence="18 19">
    <name type="scientific">Thalictrum thalictroides</name>
    <name type="common">Rue-anemone</name>
    <name type="synonym">Anemone thalictroides</name>
    <dbReference type="NCBI Taxonomy" id="46969"/>
    <lineage>
        <taxon>Eukaryota</taxon>
        <taxon>Viridiplantae</taxon>
        <taxon>Streptophyta</taxon>
        <taxon>Embryophyta</taxon>
        <taxon>Tracheophyta</taxon>
        <taxon>Spermatophyta</taxon>
        <taxon>Magnoliopsida</taxon>
        <taxon>Ranunculales</taxon>
        <taxon>Ranunculaceae</taxon>
        <taxon>Thalictroideae</taxon>
        <taxon>Thalictrum</taxon>
    </lineage>
</organism>
<dbReference type="SMART" id="SM00184">
    <property type="entry name" value="RING"/>
    <property type="match status" value="1"/>
</dbReference>
<sequence>MGSDDDDYPGSGVRYNLNSRIMLTAIVCLLFVIVVIVTLHLYARFVLKRQARRREALRHLGIGTTAAAQVHTNEQPRTGLDAAVIATLPIFVYKGADHIECAVCLSNLEEQELVRLLPNCKHTFHSHCIDTWLGAHSTCPVCRTEAEPRAGQPAASIELGAIVVQATAPPINSSMPCSEIGTTSDGVGQSSKTGSSSRLSSFKRMLSREKSEKRLQTNDQTDCVGDLERQSQL</sequence>
<gene>
    <name evidence="18" type="ORF">FRX31_033320</name>
</gene>
<dbReference type="Pfam" id="PF13639">
    <property type="entry name" value="zf-RING_2"/>
    <property type="match status" value="1"/>
</dbReference>
<dbReference type="Gene3D" id="3.30.40.10">
    <property type="entry name" value="Zinc/RING finger domain, C3HC4 (zinc finger)"/>
    <property type="match status" value="1"/>
</dbReference>
<evidence type="ECO:0000256" key="2">
    <source>
        <dbReference type="ARBA" id="ARBA00004167"/>
    </source>
</evidence>
<feature type="transmembrane region" description="Helical" evidence="16">
    <location>
        <begin position="20"/>
        <end position="43"/>
    </location>
</feature>
<evidence type="ECO:0000256" key="6">
    <source>
        <dbReference type="ARBA" id="ARBA00022692"/>
    </source>
</evidence>
<keyword evidence="12 16" id="KW-0472">Membrane</keyword>
<comment type="pathway">
    <text evidence="3">Protein modification; protein ubiquitination.</text>
</comment>
<dbReference type="EMBL" id="JABWDY010041830">
    <property type="protein sequence ID" value="KAF5177089.1"/>
    <property type="molecule type" value="Genomic_DNA"/>
</dbReference>
<evidence type="ECO:0000256" key="10">
    <source>
        <dbReference type="ARBA" id="ARBA00022833"/>
    </source>
</evidence>
<protein>
    <recommendedName>
        <fullName evidence="4">RING-type E3 ubiquitin transferase</fullName>
        <ecNumber evidence="4">2.3.2.27</ecNumber>
    </recommendedName>
</protein>
<dbReference type="InterPro" id="IPR001841">
    <property type="entry name" value="Znf_RING"/>
</dbReference>
<evidence type="ECO:0000256" key="4">
    <source>
        <dbReference type="ARBA" id="ARBA00012483"/>
    </source>
</evidence>
<evidence type="ECO:0000256" key="12">
    <source>
        <dbReference type="ARBA" id="ARBA00023136"/>
    </source>
</evidence>
<evidence type="ECO:0000256" key="5">
    <source>
        <dbReference type="ARBA" id="ARBA00022679"/>
    </source>
</evidence>
<keyword evidence="9" id="KW-0833">Ubl conjugation pathway</keyword>
<feature type="region of interest" description="Disordered" evidence="15">
    <location>
        <begin position="174"/>
        <end position="233"/>
    </location>
</feature>
<dbReference type="GO" id="GO:0061630">
    <property type="term" value="F:ubiquitin protein ligase activity"/>
    <property type="evidence" value="ECO:0007669"/>
    <property type="project" value="UniProtKB-EC"/>
</dbReference>
<comment type="caution">
    <text evidence="18">The sequence shown here is derived from an EMBL/GenBank/DDBJ whole genome shotgun (WGS) entry which is preliminary data.</text>
</comment>
<evidence type="ECO:0000256" key="15">
    <source>
        <dbReference type="SAM" id="MobiDB-lite"/>
    </source>
</evidence>
<dbReference type="GO" id="GO:0016020">
    <property type="term" value="C:membrane"/>
    <property type="evidence" value="ECO:0007669"/>
    <property type="project" value="UniProtKB-SubCell"/>
</dbReference>
<comment type="subcellular location">
    <subcellularLocation>
        <location evidence="2">Membrane</location>
        <topology evidence="2">Single-pass membrane protein</topology>
    </subcellularLocation>
</comment>
<dbReference type="GO" id="GO:0008270">
    <property type="term" value="F:zinc ion binding"/>
    <property type="evidence" value="ECO:0007669"/>
    <property type="project" value="UniProtKB-KW"/>
</dbReference>
<feature type="compositionally biased region" description="Polar residues" evidence="15">
    <location>
        <begin position="174"/>
        <end position="189"/>
    </location>
</feature>
<dbReference type="OrthoDB" id="8062037at2759"/>
<evidence type="ECO:0000256" key="11">
    <source>
        <dbReference type="ARBA" id="ARBA00022989"/>
    </source>
</evidence>
<feature type="domain" description="RING-type" evidence="17">
    <location>
        <begin position="101"/>
        <end position="143"/>
    </location>
</feature>
<keyword evidence="11 16" id="KW-1133">Transmembrane helix</keyword>
<name>A0A7J6UWZ9_THATH</name>
<keyword evidence="10" id="KW-0862">Zinc</keyword>
<dbReference type="EC" id="2.3.2.27" evidence="4"/>
<evidence type="ECO:0000256" key="7">
    <source>
        <dbReference type="ARBA" id="ARBA00022723"/>
    </source>
</evidence>
<dbReference type="AlphaFoldDB" id="A0A7J6UWZ9"/>
<keyword evidence="7" id="KW-0479">Metal-binding</keyword>
<comment type="catalytic activity">
    <reaction evidence="1">
        <text>S-ubiquitinyl-[E2 ubiquitin-conjugating enzyme]-L-cysteine + [acceptor protein]-L-lysine = [E2 ubiquitin-conjugating enzyme]-L-cysteine + N(6)-ubiquitinyl-[acceptor protein]-L-lysine.</text>
        <dbReference type="EC" id="2.3.2.27"/>
    </reaction>
</comment>
<dbReference type="CDD" id="cd16461">
    <property type="entry name" value="RING-H2_EL5-like"/>
    <property type="match status" value="1"/>
</dbReference>
<accession>A0A7J6UWZ9</accession>
<dbReference type="PANTHER" id="PTHR45768">
    <property type="entry name" value="E3 UBIQUITIN-PROTEIN LIGASE RNF13-LIKE"/>
    <property type="match status" value="1"/>
</dbReference>
<dbReference type="SUPFAM" id="SSF57850">
    <property type="entry name" value="RING/U-box"/>
    <property type="match status" value="1"/>
</dbReference>
<evidence type="ECO:0000256" key="9">
    <source>
        <dbReference type="ARBA" id="ARBA00022786"/>
    </source>
</evidence>
<feature type="compositionally biased region" description="Low complexity" evidence="15">
    <location>
        <begin position="190"/>
        <end position="204"/>
    </location>
</feature>
<evidence type="ECO:0000256" key="1">
    <source>
        <dbReference type="ARBA" id="ARBA00000900"/>
    </source>
</evidence>
<feature type="compositionally biased region" description="Basic and acidic residues" evidence="15">
    <location>
        <begin position="206"/>
        <end position="216"/>
    </location>
</feature>
<evidence type="ECO:0000256" key="3">
    <source>
        <dbReference type="ARBA" id="ARBA00004906"/>
    </source>
</evidence>
<keyword evidence="6 16" id="KW-0812">Transmembrane</keyword>
<keyword evidence="19" id="KW-1185">Reference proteome</keyword>
<evidence type="ECO:0000256" key="16">
    <source>
        <dbReference type="SAM" id="Phobius"/>
    </source>
</evidence>
<evidence type="ECO:0000256" key="14">
    <source>
        <dbReference type="PROSITE-ProRule" id="PRU00175"/>
    </source>
</evidence>
<evidence type="ECO:0000259" key="17">
    <source>
        <dbReference type="PROSITE" id="PS50089"/>
    </source>
</evidence>